<dbReference type="OrthoDB" id="24845at10239"/>
<gene>
    <name evidence="1" type="primary">155</name>
    <name evidence="1" type="ORF">SEA_YVONNETASTIC_155</name>
</gene>
<sequence>MSVHDQVIRDILERKRIGLAEYGQHLLPHNGRDALQDAYEEALDMACYLKQKMLEDGTERKGRAMWLELGIAIVSLYGGWKARKAIVEPQRQGKARFTQGGY</sequence>
<dbReference type="RefSeq" id="YP_009301209.1">
    <property type="nucleotide sequence ID" value="NC_031230.1"/>
</dbReference>
<dbReference type="Proteomes" id="UP000201371">
    <property type="component" value="Segment"/>
</dbReference>
<dbReference type="EMBL" id="KU963248">
    <property type="protein sequence ID" value="AMS02699.1"/>
    <property type="molecule type" value="Genomic_DNA"/>
</dbReference>
<protein>
    <submittedName>
        <fullName evidence="1">Uncharacterized protein</fullName>
    </submittedName>
</protein>
<reference evidence="2" key="1">
    <citation type="submission" date="2016-03" db="EMBL/GenBank/DDBJ databases">
        <authorList>
            <person name="Ploux O."/>
        </authorList>
    </citation>
    <scope>NUCLEOTIDE SEQUENCE [LARGE SCALE GENOMIC DNA]</scope>
</reference>
<dbReference type="GeneID" id="29125117"/>
<evidence type="ECO:0000313" key="1">
    <source>
        <dbReference type="EMBL" id="AMS02699.1"/>
    </source>
</evidence>
<proteinExistence type="predicted"/>
<evidence type="ECO:0000313" key="2">
    <source>
        <dbReference type="Proteomes" id="UP000201371"/>
    </source>
</evidence>
<accession>A0A142K9B6</accession>
<keyword evidence="2" id="KW-1185">Reference proteome</keyword>
<name>A0A142K9B6_9CAUD</name>
<organism evidence="1 2">
    <name type="scientific">Gordonia phage Yvonnetastic</name>
    <dbReference type="NCBI Taxonomy" id="1821566"/>
    <lineage>
        <taxon>Viruses</taxon>
        <taxon>Duplodnaviria</taxon>
        <taxon>Heunggongvirae</taxon>
        <taxon>Uroviricota</taxon>
        <taxon>Caudoviricetes</taxon>
        <taxon>Yvonnevirus</taxon>
        <taxon>Yvonnevirus yvonnetastic</taxon>
        <taxon>Gordonia virus Yvonnetastic</taxon>
    </lineage>
</organism>
<dbReference type="KEGG" id="vg:29125117"/>